<dbReference type="EMBL" id="KZ819194">
    <property type="protein sequence ID" value="PWY99708.1"/>
    <property type="molecule type" value="Genomic_DNA"/>
</dbReference>
<sequence>MQFFISILSICTWPTIQSECLRVCTDAELRHFACEVTPSRPADPIVAQMPRQSIFRVILADPSMIHSDMRNLGCVVMRTLVSASRSDPKVKSMPITTSGLEGTQRDKVRLRSAGRTADGCDGRSGRVSTGRSENRAELSRDPAPARCQWTGSITIIGCHRHERR</sequence>
<evidence type="ECO:0000313" key="3">
    <source>
        <dbReference type="EMBL" id="PWY99708.1"/>
    </source>
</evidence>
<evidence type="ECO:0000256" key="1">
    <source>
        <dbReference type="SAM" id="MobiDB-lite"/>
    </source>
</evidence>
<name>A0A317XQT7_9BASI</name>
<organism evidence="3 4">
    <name type="scientific">Testicularia cyperi</name>
    <dbReference type="NCBI Taxonomy" id="1882483"/>
    <lineage>
        <taxon>Eukaryota</taxon>
        <taxon>Fungi</taxon>
        <taxon>Dikarya</taxon>
        <taxon>Basidiomycota</taxon>
        <taxon>Ustilaginomycotina</taxon>
        <taxon>Ustilaginomycetes</taxon>
        <taxon>Ustilaginales</taxon>
        <taxon>Anthracoideaceae</taxon>
        <taxon>Testicularia</taxon>
    </lineage>
</organism>
<dbReference type="AlphaFoldDB" id="A0A317XQT7"/>
<accession>A0A317XQT7</accession>
<reference evidence="3 4" key="1">
    <citation type="journal article" date="2018" name="Mol. Biol. Evol.">
        <title>Broad Genomic Sampling Reveals a Smut Pathogenic Ancestry of the Fungal Clade Ustilaginomycotina.</title>
        <authorList>
            <person name="Kijpornyongpan T."/>
            <person name="Mondo S.J."/>
            <person name="Barry K."/>
            <person name="Sandor L."/>
            <person name="Lee J."/>
            <person name="Lipzen A."/>
            <person name="Pangilinan J."/>
            <person name="LaButti K."/>
            <person name="Hainaut M."/>
            <person name="Henrissat B."/>
            <person name="Grigoriev I.V."/>
            <person name="Spatafora J.W."/>
            <person name="Aime M.C."/>
        </authorList>
    </citation>
    <scope>NUCLEOTIDE SEQUENCE [LARGE SCALE GENOMIC DNA]</scope>
    <source>
        <strain evidence="3 4">MCA 3645</strain>
    </source>
</reference>
<evidence type="ECO:0000256" key="2">
    <source>
        <dbReference type="SAM" id="SignalP"/>
    </source>
</evidence>
<dbReference type="Proteomes" id="UP000246740">
    <property type="component" value="Unassembled WGS sequence"/>
</dbReference>
<feature type="signal peptide" evidence="2">
    <location>
        <begin position="1"/>
        <end position="18"/>
    </location>
</feature>
<keyword evidence="2" id="KW-0732">Signal</keyword>
<dbReference type="InParanoid" id="A0A317XQT7"/>
<proteinExistence type="predicted"/>
<keyword evidence="4" id="KW-1185">Reference proteome</keyword>
<feature type="chain" id="PRO_5016388530" evidence="2">
    <location>
        <begin position="19"/>
        <end position="164"/>
    </location>
</feature>
<evidence type="ECO:0000313" key="4">
    <source>
        <dbReference type="Proteomes" id="UP000246740"/>
    </source>
</evidence>
<feature type="region of interest" description="Disordered" evidence="1">
    <location>
        <begin position="112"/>
        <end position="143"/>
    </location>
</feature>
<gene>
    <name evidence="3" type="ORF">BCV70DRAFT_111944</name>
</gene>
<protein>
    <submittedName>
        <fullName evidence="3">Uncharacterized protein</fullName>
    </submittedName>
</protein>